<keyword evidence="2" id="KW-1185">Reference proteome</keyword>
<gene>
    <name evidence="1" type="ORF">CRG98_033286</name>
</gene>
<accession>A0A2I0IRK7</accession>
<comment type="caution">
    <text evidence="1">The sequence shown here is derived from an EMBL/GenBank/DDBJ whole genome shotgun (WGS) entry which is preliminary data.</text>
</comment>
<reference evidence="1 2" key="1">
    <citation type="submission" date="2017-11" db="EMBL/GenBank/DDBJ databases">
        <title>De-novo sequencing of pomegranate (Punica granatum L.) genome.</title>
        <authorList>
            <person name="Akparov Z."/>
            <person name="Amiraslanov A."/>
            <person name="Hajiyeva S."/>
            <person name="Abbasov M."/>
            <person name="Kaur K."/>
            <person name="Hamwieh A."/>
            <person name="Solovyev V."/>
            <person name="Salamov A."/>
            <person name="Braich B."/>
            <person name="Kosarev P."/>
            <person name="Mahmoud A."/>
            <person name="Hajiyev E."/>
            <person name="Babayeva S."/>
            <person name="Izzatullayeva V."/>
            <person name="Mammadov A."/>
            <person name="Mammadov A."/>
            <person name="Sharifova S."/>
            <person name="Ojaghi J."/>
            <person name="Eynullazada K."/>
            <person name="Bayramov B."/>
            <person name="Abdulazimova A."/>
            <person name="Shahmuradov I."/>
        </authorList>
    </citation>
    <scope>NUCLEOTIDE SEQUENCE [LARGE SCALE GENOMIC DNA]</scope>
    <source>
        <strain evidence="2">cv. AG2017</strain>
        <tissue evidence="1">Leaf</tissue>
    </source>
</reference>
<dbReference type="AlphaFoldDB" id="A0A2I0IRK7"/>
<sequence>MEMVIVASWGDGLVGLVGVYRSLVEEGSSRSRPITGNGIARAGVWSLHCNLVARGESPQLLVGTGLHRRSL</sequence>
<proteinExistence type="predicted"/>
<protein>
    <submittedName>
        <fullName evidence="1">Uncharacterized protein</fullName>
    </submittedName>
</protein>
<dbReference type="EMBL" id="PGOL01002642">
    <property type="protein sequence ID" value="PKI46310.1"/>
    <property type="molecule type" value="Genomic_DNA"/>
</dbReference>
<evidence type="ECO:0000313" key="2">
    <source>
        <dbReference type="Proteomes" id="UP000233551"/>
    </source>
</evidence>
<evidence type="ECO:0000313" key="1">
    <source>
        <dbReference type="EMBL" id="PKI46310.1"/>
    </source>
</evidence>
<dbReference type="Proteomes" id="UP000233551">
    <property type="component" value="Unassembled WGS sequence"/>
</dbReference>
<organism evidence="1 2">
    <name type="scientific">Punica granatum</name>
    <name type="common">Pomegranate</name>
    <dbReference type="NCBI Taxonomy" id="22663"/>
    <lineage>
        <taxon>Eukaryota</taxon>
        <taxon>Viridiplantae</taxon>
        <taxon>Streptophyta</taxon>
        <taxon>Embryophyta</taxon>
        <taxon>Tracheophyta</taxon>
        <taxon>Spermatophyta</taxon>
        <taxon>Magnoliopsida</taxon>
        <taxon>eudicotyledons</taxon>
        <taxon>Gunneridae</taxon>
        <taxon>Pentapetalae</taxon>
        <taxon>rosids</taxon>
        <taxon>malvids</taxon>
        <taxon>Myrtales</taxon>
        <taxon>Lythraceae</taxon>
        <taxon>Punica</taxon>
    </lineage>
</organism>
<name>A0A2I0IRK7_PUNGR</name>